<protein>
    <submittedName>
        <fullName evidence="1">Uncharacterized protein</fullName>
    </submittedName>
</protein>
<reference evidence="1" key="1">
    <citation type="submission" date="2021-08" db="EMBL/GenBank/DDBJ databases">
        <title>Novel anaerobic bacterium isolated from sea squirt in East Sea, Republic of Korea.</title>
        <authorList>
            <person name="Nguyen T.H."/>
            <person name="Li Z."/>
            <person name="Lee Y.-J."/>
            <person name="Ko J."/>
            <person name="Kim S.-G."/>
        </authorList>
    </citation>
    <scope>NUCLEOTIDE SEQUENCE</scope>
    <source>
        <strain evidence="1">KCTC 25031</strain>
    </source>
</reference>
<dbReference type="EMBL" id="CP081303">
    <property type="protein sequence ID" value="QZE13754.1"/>
    <property type="molecule type" value="Genomic_DNA"/>
</dbReference>
<evidence type="ECO:0000313" key="2">
    <source>
        <dbReference type="Proteomes" id="UP000826212"/>
    </source>
</evidence>
<proteinExistence type="predicted"/>
<sequence>MYRRLRHIYPLLLMWCFCNVSTKVWGQESLYLYEGEIQSFSMDEVVDRSYNWTLYAGYSMISTASSSDEAKFLGSSKLSVASCMFMKQGKYVLRIDTEEAGCLNSRITMVQVIVNDMNLGFTVSDREACSTSFEDEVPLLIPIKKHIEPKSTHFKSYYPLRVKVRMSDSGSEVRTQEILVEHDATELVIKFPKSDFETDHEYVVDILGVTTQNGLPVAVDASKRRATFLVKKRPRAGKITIVE</sequence>
<name>A0AC61NDZ8_9BACT</name>
<dbReference type="Proteomes" id="UP000826212">
    <property type="component" value="Chromosome"/>
</dbReference>
<organism evidence="1 2">
    <name type="scientific">Halosquirtibacter laminarini</name>
    <dbReference type="NCBI Taxonomy" id="3374600"/>
    <lineage>
        <taxon>Bacteria</taxon>
        <taxon>Pseudomonadati</taxon>
        <taxon>Bacteroidota</taxon>
        <taxon>Bacteroidia</taxon>
        <taxon>Marinilabiliales</taxon>
        <taxon>Prolixibacteraceae</taxon>
        <taxon>Halosquirtibacter</taxon>
    </lineage>
</organism>
<keyword evidence="2" id="KW-1185">Reference proteome</keyword>
<gene>
    <name evidence="1" type="ORF">K4L44_14475</name>
</gene>
<evidence type="ECO:0000313" key="1">
    <source>
        <dbReference type="EMBL" id="QZE13754.1"/>
    </source>
</evidence>
<accession>A0AC61NDZ8</accession>